<accession>I9LJN6</accession>
<dbReference type="InterPro" id="IPR018062">
    <property type="entry name" value="HTH_AraC-typ_CS"/>
</dbReference>
<dbReference type="SMART" id="SM00342">
    <property type="entry name" value="HTH_ARAC"/>
    <property type="match status" value="1"/>
</dbReference>
<evidence type="ECO:0000256" key="1">
    <source>
        <dbReference type="ARBA" id="ARBA00023015"/>
    </source>
</evidence>
<proteinExistence type="predicted"/>
<name>I9LJN6_9FIRM</name>
<dbReference type="GO" id="GO:0043565">
    <property type="term" value="F:sequence-specific DNA binding"/>
    <property type="evidence" value="ECO:0007669"/>
    <property type="project" value="InterPro"/>
</dbReference>
<evidence type="ECO:0000259" key="4">
    <source>
        <dbReference type="PROSITE" id="PS01124"/>
    </source>
</evidence>
<comment type="caution">
    <text evidence="5">The sequence shown here is derived from an EMBL/GenBank/DDBJ whole genome shotgun (WGS) entry which is preliminary data.</text>
</comment>
<dbReference type="EMBL" id="AKVJ01000006">
    <property type="protein sequence ID" value="EIW20636.1"/>
    <property type="molecule type" value="Genomic_DNA"/>
</dbReference>
<dbReference type="SUPFAM" id="SSF46689">
    <property type="entry name" value="Homeodomain-like"/>
    <property type="match status" value="2"/>
</dbReference>
<reference evidence="5 6" key="1">
    <citation type="journal article" date="2012" name="J. Bacteriol.">
        <title>Draft Genome Sequences for Two Metal-Reducing Pelosinus fermentans Strains Isolated from a Cr(VI)-Contaminated Site and for Type Strain R7.</title>
        <authorList>
            <person name="Brown S.D."/>
            <person name="Podar M."/>
            <person name="Klingeman D.M."/>
            <person name="Johnson C.M."/>
            <person name="Yang Z.K."/>
            <person name="Utturkar S.M."/>
            <person name="Land M.L."/>
            <person name="Mosher J.J."/>
            <person name="Hurt R.A.Jr."/>
            <person name="Phelps T.J."/>
            <person name="Palumbo A.V."/>
            <person name="Arkin A.P."/>
            <person name="Hazen T.C."/>
            <person name="Elias D.A."/>
        </authorList>
    </citation>
    <scope>NUCLEOTIDE SEQUENCE [LARGE SCALE GENOMIC DNA]</scope>
    <source>
        <strain evidence="5 6">B4</strain>
    </source>
</reference>
<keyword evidence="2" id="KW-0238">DNA-binding</keyword>
<dbReference type="Gene3D" id="1.10.10.60">
    <property type="entry name" value="Homeodomain-like"/>
    <property type="match status" value="2"/>
</dbReference>
<dbReference type="Proteomes" id="UP000004324">
    <property type="component" value="Unassembled WGS sequence"/>
</dbReference>
<evidence type="ECO:0000256" key="2">
    <source>
        <dbReference type="ARBA" id="ARBA00023125"/>
    </source>
</evidence>
<keyword evidence="3" id="KW-0804">Transcription</keyword>
<evidence type="ECO:0000313" key="6">
    <source>
        <dbReference type="Proteomes" id="UP000004324"/>
    </source>
</evidence>
<dbReference type="PRINTS" id="PR00032">
    <property type="entry name" value="HTHARAC"/>
</dbReference>
<evidence type="ECO:0000256" key="3">
    <source>
        <dbReference type="ARBA" id="ARBA00023163"/>
    </source>
</evidence>
<dbReference type="AlphaFoldDB" id="I9LJN6"/>
<feature type="domain" description="HTH araC/xylS-type" evidence="4">
    <location>
        <begin position="223"/>
        <end position="325"/>
    </location>
</feature>
<dbReference type="PROSITE" id="PS00041">
    <property type="entry name" value="HTH_ARAC_FAMILY_1"/>
    <property type="match status" value="1"/>
</dbReference>
<evidence type="ECO:0000313" key="5">
    <source>
        <dbReference type="EMBL" id="EIW20636.1"/>
    </source>
</evidence>
<organism evidence="5 6">
    <name type="scientific">Pelosinus fermentans B4</name>
    <dbReference type="NCBI Taxonomy" id="1149862"/>
    <lineage>
        <taxon>Bacteria</taxon>
        <taxon>Bacillati</taxon>
        <taxon>Bacillota</taxon>
        <taxon>Negativicutes</taxon>
        <taxon>Selenomonadales</taxon>
        <taxon>Sporomusaceae</taxon>
        <taxon>Pelosinus</taxon>
    </lineage>
</organism>
<dbReference type="PROSITE" id="PS01124">
    <property type="entry name" value="HTH_ARAC_FAMILY_2"/>
    <property type="match status" value="1"/>
</dbReference>
<keyword evidence="6" id="KW-1185">Reference proteome</keyword>
<dbReference type="InterPro" id="IPR018060">
    <property type="entry name" value="HTH_AraC"/>
</dbReference>
<dbReference type="RefSeq" id="WP_007931030.1">
    <property type="nucleotide sequence ID" value="NZ_AKVJ01000006.1"/>
</dbReference>
<keyword evidence="1" id="KW-0805">Transcription regulation</keyword>
<dbReference type="PANTHER" id="PTHR47893:SF1">
    <property type="entry name" value="REGULATORY PROTEIN PCHR"/>
    <property type="match status" value="1"/>
</dbReference>
<protein>
    <submittedName>
        <fullName evidence="5">Helix-turn-helix, AraC domain-containing protein</fullName>
    </submittedName>
</protein>
<gene>
    <name evidence="5" type="ORF">FB4_2255</name>
</gene>
<sequence length="328" mass="37956">MNTQNDDLLGSEGLAVQLGAKKNNYRNGILYKREPEADNNWLVDIHPASGLVLTRAYFKPTETITRIYTFPDNCLWLCSFDSGNLTITEKGKKARQLQPGMHLLVHQGQPVKVTFTAPNRQVYTSITICDHFIAAYFKDRPQEQLFTAKDALAWSPLQYDTPEIMLIFDQLKCAVINAQISLVYYEGKAIELLSIIQRNQEHEIGWKKYLKGERKNHLSYQNRKYVWLVKAELDRNILAPPKLDKLAILAEMSVPKLYRCFKRWYGMTIADYVRGEKMKYAMRLLWNDELSIKNIAETVGYESHGKFTAAFKKVHGFTPSQFRKSFNL</sequence>
<dbReference type="PANTHER" id="PTHR47893">
    <property type="entry name" value="REGULATORY PROTEIN PCHR"/>
    <property type="match status" value="1"/>
</dbReference>
<dbReference type="GO" id="GO:0003700">
    <property type="term" value="F:DNA-binding transcription factor activity"/>
    <property type="evidence" value="ECO:0007669"/>
    <property type="project" value="InterPro"/>
</dbReference>
<dbReference type="InterPro" id="IPR053142">
    <property type="entry name" value="PchR_regulatory_protein"/>
</dbReference>
<dbReference type="InterPro" id="IPR020449">
    <property type="entry name" value="Tscrpt_reg_AraC-type_HTH"/>
</dbReference>
<dbReference type="InterPro" id="IPR009057">
    <property type="entry name" value="Homeodomain-like_sf"/>
</dbReference>
<dbReference type="Pfam" id="PF12833">
    <property type="entry name" value="HTH_18"/>
    <property type="match status" value="1"/>
</dbReference>
<dbReference type="OrthoDB" id="9772607at2"/>
<dbReference type="PATRIC" id="fig|1149862.3.peg.535"/>